<name>A0AAW4GG42_9GAMM</name>
<feature type="chain" id="PRO_5043487195" evidence="1">
    <location>
        <begin position="23"/>
        <end position="250"/>
    </location>
</feature>
<dbReference type="AlphaFoldDB" id="A0AAW4GG42"/>
<evidence type="ECO:0000313" key="4">
    <source>
        <dbReference type="EMBL" id="MBM9939140.1"/>
    </source>
</evidence>
<dbReference type="Proteomes" id="UP000749453">
    <property type="component" value="Unassembled WGS sequence"/>
</dbReference>
<reference evidence="3" key="2">
    <citation type="submission" date="2021-01" db="EMBL/GenBank/DDBJ databases">
        <authorList>
            <person name="Yu Y."/>
        </authorList>
    </citation>
    <scope>NUCLEOTIDE SEQUENCE</scope>
    <source>
        <strain evidence="3">As-5</strain>
        <strain evidence="4">As-6</strain>
    </source>
</reference>
<feature type="domain" description="Capsule biosynthesis GfcC-like C-terminal" evidence="2">
    <location>
        <begin position="161"/>
        <end position="231"/>
    </location>
</feature>
<evidence type="ECO:0000256" key="1">
    <source>
        <dbReference type="SAM" id="SignalP"/>
    </source>
</evidence>
<feature type="signal peptide" evidence="1">
    <location>
        <begin position="1"/>
        <end position="22"/>
    </location>
</feature>
<protein>
    <submittedName>
        <fullName evidence="3">Capsule biosynthesis GfcC family protein</fullName>
    </submittedName>
</protein>
<organism evidence="3 6">
    <name type="scientific">Stenotrophomonas lactitubi</name>
    <dbReference type="NCBI Taxonomy" id="2045214"/>
    <lineage>
        <taxon>Bacteria</taxon>
        <taxon>Pseudomonadati</taxon>
        <taxon>Pseudomonadota</taxon>
        <taxon>Gammaproteobacteria</taxon>
        <taxon>Lysobacterales</taxon>
        <taxon>Lysobacteraceae</taxon>
        <taxon>Stenotrophomonas</taxon>
    </lineage>
</organism>
<evidence type="ECO:0000313" key="5">
    <source>
        <dbReference type="Proteomes" id="UP000749453"/>
    </source>
</evidence>
<dbReference type="Pfam" id="PF06251">
    <property type="entry name" value="Caps_syn_GfcC_C"/>
    <property type="match status" value="1"/>
</dbReference>
<evidence type="ECO:0000313" key="6">
    <source>
        <dbReference type="Proteomes" id="UP000784064"/>
    </source>
</evidence>
<dbReference type="InterPro" id="IPR010425">
    <property type="entry name" value="Caps_synth_GfcC-like_C"/>
</dbReference>
<accession>A0AAW4GG42</accession>
<keyword evidence="1" id="KW-0732">Signal</keyword>
<proteinExistence type="predicted"/>
<reference evidence="5" key="1">
    <citation type="submission" date="2021-01" db="EMBL/GenBank/DDBJ databases">
        <title>Stenotrophomonas maltophilia.</title>
        <authorList>
            <person name="Yu Y."/>
        </authorList>
    </citation>
    <scope>NUCLEOTIDE SEQUENCE [LARGE SCALE GENOMIC DNA]</scope>
    <source>
        <strain evidence="5">As-6</strain>
    </source>
</reference>
<keyword evidence="5" id="KW-1185">Reference proteome</keyword>
<sequence length="250" mass="26710">MTFRTLNPAILAALFAASAAQAAQVHIEGAADAAGAYELTAGARLADGMLLARPRVDAYLLGASFERPQAVQAQTRLRAGLQYGAEQLAESADAQVAALAHTLLTWLDTHQATGRAPIAGAARLIQVQPANNPVLAPGDTLRFPLQPRTITVMGAVEQTCRLPHSPQRDARDYLRDCRPSVFADRDNIYVIQPDGHVQQLGIAFWNRADLQAVAAGGTVFVPVRASLIKRIDPLFNSDFAAFIATQPVSP</sequence>
<dbReference type="Proteomes" id="UP000784064">
    <property type="component" value="Unassembled WGS sequence"/>
</dbReference>
<gene>
    <name evidence="3" type="ORF">JJW18_07250</name>
    <name evidence="4" type="ORF">JJW19_13395</name>
</gene>
<dbReference type="RefSeq" id="WP_205405620.1">
    <property type="nucleotide sequence ID" value="NZ_JAFFTA010000011.1"/>
</dbReference>
<evidence type="ECO:0000313" key="3">
    <source>
        <dbReference type="EMBL" id="MBM9913263.1"/>
    </source>
</evidence>
<dbReference type="EMBL" id="JAFFTB010000022">
    <property type="protein sequence ID" value="MBM9939140.1"/>
    <property type="molecule type" value="Genomic_DNA"/>
</dbReference>
<evidence type="ECO:0000259" key="2">
    <source>
        <dbReference type="Pfam" id="PF06251"/>
    </source>
</evidence>
<comment type="caution">
    <text evidence="3">The sequence shown here is derived from an EMBL/GenBank/DDBJ whole genome shotgun (WGS) entry which is preliminary data.</text>
</comment>
<dbReference type="EMBL" id="JAFFTA010000011">
    <property type="protein sequence ID" value="MBM9913263.1"/>
    <property type="molecule type" value="Genomic_DNA"/>
</dbReference>
<dbReference type="Gene3D" id="3.10.560.10">
    <property type="entry name" value="Outer membrane lipoprotein wza domain like"/>
    <property type="match status" value="1"/>
</dbReference>